<sequence>MINLNAANGELVPDLLAPHLITPSPKPETKEEKKKRWDPRRRNASFTRNYPLHTSYMTYMVHRPCTCTRACMIRVFLVEVLEPKLSSEMAFSGLHLEPKLKPVDRSAASSRAAGQ</sequence>
<evidence type="ECO:0000256" key="1">
    <source>
        <dbReference type="SAM" id="MobiDB-lite"/>
    </source>
</evidence>
<protein>
    <submittedName>
        <fullName evidence="2">Uncharacterized protein</fullName>
    </submittedName>
</protein>
<accession>A0A7C8IY16</accession>
<evidence type="ECO:0000313" key="2">
    <source>
        <dbReference type="EMBL" id="KAF3081246.1"/>
    </source>
</evidence>
<dbReference type="EMBL" id="WIQW01000128">
    <property type="protein sequence ID" value="KAF3081246.1"/>
    <property type="molecule type" value="Genomic_DNA"/>
</dbReference>
<name>A0A7C8IY16_ORBOL</name>
<evidence type="ECO:0000313" key="3">
    <source>
        <dbReference type="Proteomes" id="UP000475325"/>
    </source>
</evidence>
<organism evidence="2 3">
    <name type="scientific">Orbilia oligospora</name>
    <name type="common">Nematode-trapping fungus</name>
    <name type="synonym">Arthrobotrys oligospora</name>
    <dbReference type="NCBI Taxonomy" id="2813651"/>
    <lineage>
        <taxon>Eukaryota</taxon>
        <taxon>Fungi</taxon>
        <taxon>Dikarya</taxon>
        <taxon>Ascomycota</taxon>
        <taxon>Pezizomycotina</taxon>
        <taxon>Orbiliomycetes</taxon>
        <taxon>Orbiliales</taxon>
        <taxon>Orbiliaceae</taxon>
        <taxon>Orbilia</taxon>
    </lineage>
</organism>
<comment type="caution">
    <text evidence="2">The sequence shown here is derived from an EMBL/GenBank/DDBJ whole genome shotgun (WGS) entry which is preliminary data.</text>
</comment>
<reference evidence="2 3" key="1">
    <citation type="submission" date="2019-06" db="EMBL/GenBank/DDBJ databases">
        <authorList>
            <person name="Palmer J.M."/>
        </authorList>
    </citation>
    <scope>NUCLEOTIDE SEQUENCE [LARGE SCALE GENOMIC DNA]</scope>
    <source>
        <strain evidence="2 3">TWF102</strain>
    </source>
</reference>
<dbReference type="Proteomes" id="UP000475325">
    <property type="component" value="Unassembled WGS sequence"/>
</dbReference>
<proteinExistence type="predicted"/>
<gene>
    <name evidence="2" type="ORF">TWF102_001717</name>
</gene>
<feature type="region of interest" description="Disordered" evidence="1">
    <location>
        <begin position="17"/>
        <end position="44"/>
    </location>
</feature>
<dbReference type="AlphaFoldDB" id="A0A7C8IY16"/>